<dbReference type="AlphaFoldDB" id="A0A2P5W7I9"/>
<dbReference type="Proteomes" id="UP000239757">
    <property type="component" value="Unassembled WGS sequence"/>
</dbReference>
<gene>
    <name evidence="1" type="ORF">GOBAR_AA33660</name>
</gene>
<sequence>MVNVKSMYGLDTWLNGFTIASTNITVVQHREPKIRLHLVLSVMIQVRQRYMALPKVSPYFMPSNQWAGYALRSSAGFAANGLSVGPGAHGVSFGLGTHGTTVGPAARGAATGLDATGLSARYGTRQYRPPVGSGLSLGSFQLLGPISVGQ</sequence>
<evidence type="ECO:0000313" key="1">
    <source>
        <dbReference type="EMBL" id="PPR87031.1"/>
    </source>
</evidence>
<name>A0A2P5W7I9_GOSBA</name>
<accession>A0A2P5W7I9</accession>
<organism evidence="1 2">
    <name type="scientific">Gossypium barbadense</name>
    <name type="common">Sea Island cotton</name>
    <name type="synonym">Hibiscus barbadensis</name>
    <dbReference type="NCBI Taxonomy" id="3634"/>
    <lineage>
        <taxon>Eukaryota</taxon>
        <taxon>Viridiplantae</taxon>
        <taxon>Streptophyta</taxon>
        <taxon>Embryophyta</taxon>
        <taxon>Tracheophyta</taxon>
        <taxon>Spermatophyta</taxon>
        <taxon>Magnoliopsida</taxon>
        <taxon>eudicotyledons</taxon>
        <taxon>Gunneridae</taxon>
        <taxon>Pentapetalae</taxon>
        <taxon>rosids</taxon>
        <taxon>malvids</taxon>
        <taxon>Malvales</taxon>
        <taxon>Malvaceae</taxon>
        <taxon>Malvoideae</taxon>
        <taxon>Gossypium</taxon>
    </lineage>
</organism>
<protein>
    <submittedName>
        <fullName evidence="1">Uncharacterized protein</fullName>
    </submittedName>
</protein>
<evidence type="ECO:0000313" key="2">
    <source>
        <dbReference type="Proteomes" id="UP000239757"/>
    </source>
</evidence>
<proteinExistence type="predicted"/>
<dbReference type="EMBL" id="KZ668756">
    <property type="protein sequence ID" value="PPR87031.1"/>
    <property type="molecule type" value="Genomic_DNA"/>
</dbReference>
<reference evidence="1 2" key="1">
    <citation type="submission" date="2015-01" db="EMBL/GenBank/DDBJ databases">
        <title>Genome of allotetraploid Gossypium barbadense reveals genomic plasticity and fiber elongation in cotton evolution.</title>
        <authorList>
            <person name="Chen X."/>
            <person name="Liu X."/>
            <person name="Zhao B."/>
            <person name="Zheng H."/>
            <person name="Hu Y."/>
            <person name="Lu G."/>
            <person name="Yang C."/>
            <person name="Chen J."/>
            <person name="Shan C."/>
            <person name="Zhang L."/>
            <person name="Zhou Y."/>
            <person name="Wang L."/>
            <person name="Guo W."/>
            <person name="Bai Y."/>
            <person name="Ruan J."/>
            <person name="Shangguan X."/>
            <person name="Mao Y."/>
            <person name="Jiang J."/>
            <person name="Zhu Y."/>
            <person name="Lei J."/>
            <person name="Kang H."/>
            <person name="Chen S."/>
            <person name="He X."/>
            <person name="Wang R."/>
            <person name="Wang Y."/>
            <person name="Chen J."/>
            <person name="Wang L."/>
            <person name="Yu S."/>
            <person name="Wang B."/>
            <person name="Wei J."/>
            <person name="Song S."/>
            <person name="Lu X."/>
            <person name="Gao Z."/>
            <person name="Gu W."/>
            <person name="Deng X."/>
            <person name="Ma D."/>
            <person name="Wang S."/>
            <person name="Liang W."/>
            <person name="Fang L."/>
            <person name="Cai C."/>
            <person name="Zhu X."/>
            <person name="Zhou B."/>
            <person name="Zhang Y."/>
            <person name="Chen Z."/>
            <person name="Xu S."/>
            <person name="Zhu R."/>
            <person name="Wang S."/>
            <person name="Zhang T."/>
            <person name="Zhao G."/>
        </authorList>
    </citation>
    <scope>NUCLEOTIDE SEQUENCE [LARGE SCALE GENOMIC DNA]</scope>
    <source>
        <strain evidence="2">cv. Xinhai21</strain>
        <tissue evidence="1">Leaf</tissue>
    </source>
</reference>